<evidence type="ECO:0000313" key="3">
    <source>
        <dbReference type="EMBL" id="KAK9684185.1"/>
    </source>
</evidence>
<dbReference type="PANTHER" id="PTHR47071:SF9">
    <property type="entry name" value="TRM32-LIKE PROTEIN (DUF3741)"/>
    <property type="match status" value="1"/>
</dbReference>
<organism evidence="3 4">
    <name type="scientific">Saponaria officinalis</name>
    <name type="common">Common soapwort</name>
    <name type="synonym">Lychnis saponaria</name>
    <dbReference type="NCBI Taxonomy" id="3572"/>
    <lineage>
        <taxon>Eukaryota</taxon>
        <taxon>Viridiplantae</taxon>
        <taxon>Streptophyta</taxon>
        <taxon>Embryophyta</taxon>
        <taxon>Tracheophyta</taxon>
        <taxon>Spermatophyta</taxon>
        <taxon>Magnoliopsida</taxon>
        <taxon>eudicotyledons</taxon>
        <taxon>Gunneridae</taxon>
        <taxon>Pentapetalae</taxon>
        <taxon>Caryophyllales</taxon>
        <taxon>Caryophyllaceae</taxon>
        <taxon>Caryophylleae</taxon>
        <taxon>Saponaria</taxon>
    </lineage>
</organism>
<proteinExistence type="predicted"/>
<protein>
    <recommendedName>
        <fullName evidence="2">DUF4378 domain-containing protein</fullName>
    </recommendedName>
</protein>
<dbReference type="InterPro" id="IPR025486">
    <property type="entry name" value="DUF4378"/>
</dbReference>
<keyword evidence="4" id="KW-1185">Reference proteome</keyword>
<dbReference type="EMBL" id="JBDFQZ010000010">
    <property type="protein sequence ID" value="KAK9684185.1"/>
    <property type="molecule type" value="Genomic_DNA"/>
</dbReference>
<dbReference type="Pfam" id="PF14309">
    <property type="entry name" value="DUF4378"/>
    <property type="match status" value="1"/>
</dbReference>
<name>A0AAW1I4R6_SAPOF</name>
<dbReference type="AlphaFoldDB" id="A0AAW1I4R6"/>
<dbReference type="Proteomes" id="UP001443914">
    <property type="component" value="Unassembled WGS sequence"/>
</dbReference>
<feature type="compositionally biased region" description="Basic residues" evidence="1">
    <location>
        <begin position="133"/>
        <end position="143"/>
    </location>
</feature>
<feature type="region of interest" description="Disordered" evidence="1">
    <location>
        <begin position="77"/>
        <end position="160"/>
    </location>
</feature>
<accession>A0AAW1I4R6</accession>
<sequence>MGKQIPNGHTNGIAQHNKTNPSFKWGRMFHLLDYHHWYYVKKVLANKKHHEGSNDKVVERHSQDHLICDGNTCYIERPTEKPQNQGSNSHISTESSTSASSPRSKGPPLLSSSPSAKSSRATRIKNMIAREVTKRRGGRHRRSSTCPVSSDLVSTNDGANNGEMVSHNMKDGENNTCGLCSTMKLECQLGDKKQVGDHGELSLKYMNIILHDDGDHLNDQLHLYKNIRRSVSMQQSTEFIDVMDVMSLDKRFFLRILDDPRPPCFRSKSLDDEKIRRKPLTKCGTFPVNDPSSYTSDIPFDATKVQQKSSYEKANTTLKDGFVPRLRFRDLRQKIKHVIKESKKERHIIAMDAVLHKVPYGQKVPEESAKDSPCVSNCETEFSFPQETNKDIKPYKKRSPSLDGSLDRYSHLFETTSCSKEAITDTHIKSRLRVMDDHSNKSEQKRLGRIFSFPDLQVFFNNQYENYSGDIPLISRNKRIMSFNERKVQEILDKSFEFRNRFDEVDEKTTRDHYSSKEDNVVGEKVNEVVSNSNCVELLSRDDEDITTHHVLMRNKESISEVDDHFSQETPLEGLVTTHQITTESEDLLSESPTFSCTKVDEEEVKNSLEHISPSLLRAQVDSEDVEEFNYVRDILQLSGYLDTELLGTWYSSDQPVAPSIFVEFESSSELETKSSSDLLRQGSYNNHLLLFDLINETLVAIYERCVSYWCAPLSSCSRTHPIPKGDRILDEVWLCIKWYMNCSKPELDPSLDCITSRDLAKDDKWMNLQFDAECVGLEVEEMIFDDLLDEVTS</sequence>
<feature type="compositionally biased region" description="Polar residues" evidence="1">
    <location>
        <begin position="144"/>
        <end position="159"/>
    </location>
</feature>
<gene>
    <name evidence="3" type="ORF">RND81_10G192500</name>
</gene>
<dbReference type="PANTHER" id="PTHR47071">
    <property type="entry name" value="PROTEIN TRM32"/>
    <property type="match status" value="1"/>
</dbReference>
<evidence type="ECO:0000256" key="1">
    <source>
        <dbReference type="SAM" id="MobiDB-lite"/>
    </source>
</evidence>
<evidence type="ECO:0000259" key="2">
    <source>
        <dbReference type="Pfam" id="PF14309"/>
    </source>
</evidence>
<comment type="caution">
    <text evidence="3">The sequence shown here is derived from an EMBL/GenBank/DDBJ whole genome shotgun (WGS) entry which is preliminary data.</text>
</comment>
<reference evidence="3" key="1">
    <citation type="submission" date="2024-03" db="EMBL/GenBank/DDBJ databases">
        <title>WGS assembly of Saponaria officinalis var. Norfolk2.</title>
        <authorList>
            <person name="Jenkins J."/>
            <person name="Shu S."/>
            <person name="Grimwood J."/>
            <person name="Barry K."/>
            <person name="Goodstein D."/>
            <person name="Schmutz J."/>
            <person name="Leebens-Mack J."/>
            <person name="Osbourn A."/>
        </authorList>
    </citation>
    <scope>NUCLEOTIDE SEQUENCE [LARGE SCALE GENOMIC DNA]</scope>
    <source>
        <strain evidence="3">JIC</strain>
    </source>
</reference>
<dbReference type="InterPro" id="IPR044257">
    <property type="entry name" value="TRM32-like"/>
</dbReference>
<evidence type="ECO:0000313" key="4">
    <source>
        <dbReference type="Proteomes" id="UP001443914"/>
    </source>
</evidence>
<feature type="domain" description="DUF4378" evidence="2">
    <location>
        <begin position="628"/>
        <end position="791"/>
    </location>
</feature>
<feature type="compositionally biased region" description="Low complexity" evidence="1">
    <location>
        <begin position="87"/>
        <end position="121"/>
    </location>
</feature>